<dbReference type="Gene3D" id="3.40.50.880">
    <property type="match status" value="1"/>
</dbReference>
<dbReference type="EMBL" id="MRTP01000015">
    <property type="protein sequence ID" value="OMF48888.1"/>
    <property type="molecule type" value="Genomic_DNA"/>
</dbReference>
<dbReference type="AlphaFoldDB" id="A0A1R1EAP4"/>
<organism evidence="2 3">
    <name type="scientific">Paenibacillus rhizosphaerae</name>
    <dbReference type="NCBI Taxonomy" id="297318"/>
    <lineage>
        <taxon>Bacteria</taxon>
        <taxon>Bacillati</taxon>
        <taxon>Bacillota</taxon>
        <taxon>Bacilli</taxon>
        <taxon>Bacillales</taxon>
        <taxon>Paenibacillaceae</taxon>
        <taxon>Paenibacillus</taxon>
    </lineage>
</organism>
<keyword evidence="3" id="KW-1185">Reference proteome</keyword>
<reference evidence="2 3" key="1">
    <citation type="submission" date="2016-11" db="EMBL/GenBank/DDBJ databases">
        <title>Paenibacillus species isolates.</title>
        <authorList>
            <person name="Beno S.M."/>
        </authorList>
    </citation>
    <scope>NUCLEOTIDE SEQUENCE [LARGE SCALE GENOMIC DNA]</scope>
    <source>
        <strain evidence="2 3">FSL R5-0378</strain>
    </source>
</reference>
<evidence type="ECO:0000259" key="1">
    <source>
        <dbReference type="Pfam" id="PF06283"/>
    </source>
</evidence>
<gene>
    <name evidence="2" type="ORF">BK138_30390</name>
</gene>
<evidence type="ECO:0000313" key="2">
    <source>
        <dbReference type="EMBL" id="OMF48888.1"/>
    </source>
</evidence>
<dbReference type="Proteomes" id="UP000187172">
    <property type="component" value="Unassembled WGS sequence"/>
</dbReference>
<accession>A0A1R1EAP4</accession>
<comment type="caution">
    <text evidence="2">The sequence shown here is derived from an EMBL/GenBank/DDBJ whole genome shotgun (WGS) entry which is preliminary data.</text>
</comment>
<protein>
    <submittedName>
        <fullName evidence="2">Trehalose utilization</fullName>
    </submittedName>
</protein>
<feature type="domain" description="ThuA-like" evidence="1">
    <location>
        <begin position="73"/>
        <end position="214"/>
    </location>
</feature>
<dbReference type="InterPro" id="IPR029010">
    <property type="entry name" value="ThuA-like"/>
</dbReference>
<evidence type="ECO:0000313" key="3">
    <source>
        <dbReference type="Proteomes" id="UP000187172"/>
    </source>
</evidence>
<proteinExistence type="predicted"/>
<dbReference type="Pfam" id="PF06283">
    <property type="entry name" value="ThuA"/>
    <property type="match status" value="1"/>
</dbReference>
<name>A0A1R1EAP4_9BACL</name>
<dbReference type="InterPro" id="IPR029062">
    <property type="entry name" value="Class_I_gatase-like"/>
</dbReference>
<dbReference type="STRING" id="297318.BK138_30390"/>
<sequence>MKTIWAVVGDCYHEAEPAKKSLEQVLEPFLANGQTGLLYKEVSDLAAGQLGQKPDLVILFAENRLEPQSDPEAAWMTEDIGRQIEAYVSDGGAWLAWHSGLASYPEHGAYVNMLRGYFLSHPKEHSDVTYTPVGGSALGELDGTFRFKDEHYFVACSEPETEVFLRSSSRDGESIAGWLHPYGEGRVACVTPAHLPEGLLDEGFIRLMQRVIAWSLELEPVMRREGKWS</sequence>
<dbReference type="SUPFAM" id="SSF52317">
    <property type="entry name" value="Class I glutamine amidotransferase-like"/>
    <property type="match status" value="1"/>
</dbReference>
<dbReference type="RefSeq" id="WP_076175544.1">
    <property type="nucleotide sequence ID" value="NZ_MRTP01000015.1"/>
</dbReference>